<accession>A0A2P2FUA9</accession>
<sequence>MDETDTACVFCEIAAGRQDTGRVLFEDETTIAFLDHTAVTPGHTLVIPRAHAADIWEISAEGAAAVMRTVHSMAARIREVLRPDGLTLFQANRSAGWQDVFHLHVHLVPRRAGDHLTRPWVASVKGDDELAAVRALLATPLER</sequence>
<name>A0A2P2FUA9_AMYLU</name>
<dbReference type="GO" id="GO:0003824">
    <property type="term" value="F:catalytic activity"/>
    <property type="evidence" value="ECO:0007669"/>
    <property type="project" value="InterPro"/>
</dbReference>
<dbReference type="EMBL" id="JFBM01000012">
    <property type="protein sequence ID" value="KFU80303.1"/>
    <property type="molecule type" value="Genomic_DNA"/>
</dbReference>
<dbReference type="InterPro" id="IPR011146">
    <property type="entry name" value="HIT-like"/>
</dbReference>
<gene>
    <name evidence="5" type="ORF">BB31_15875</name>
</gene>
<proteinExistence type="predicted"/>
<evidence type="ECO:0000313" key="5">
    <source>
        <dbReference type="EMBL" id="KFU80303.1"/>
    </source>
</evidence>
<dbReference type="PANTHER" id="PTHR46648">
    <property type="entry name" value="HIT FAMILY PROTEIN 1"/>
    <property type="match status" value="1"/>
</dbReference>
<feature type="short sequence motif" description="Histidine triad motif" evidence="2 3">
    <location>
        <begin position="102"/>
        <end position="106"/>
    </location>
</feature>
<dbReference type="Gene3D" id="3.30.428.10">
    <property type="entry name" value="HIT-like"/>
    <property type="match status" value="1"/>
</dbReference>
<dbReference type="InterPro" id="IPR001310">
    <property type="entry name" value="Histidine_triad_HIT"/>
</dbReference>
<evidence type="ECO:0000313" key="6">
    <source>
        <dbReference type="Proteomes" id="UP000256220"/>
    </source>
</evidence>
<evidence type="ECO:0000259" key="4">
    <source>
        <dbReference type="PROSITE" id="PS51084"/>
    </source>
</evidence>
<evidence type="ECO:0000256" key="3">
    <source>
        <dbReference type="PROSITE-ProRule" id="PRU00464"/>
    </source>
</evidence>
<dbReference type="PROSITE" id="PS51084">
    <property type="entry name" value="HIT_2"/>
    <property type="match status" value="1"/>
</dbReference>
<dbReference type="SUPFAM" id="SSF54197">
    <property type="entry name" value="HIT-like"/>
    <property type="match status" value="1"/>
</dbReference>
<dbReference type="GO" id="GO:0009117">
    <property type="term" value="P:nucleotide metabolic process"/>
    <property type="evidence" value="ECO:0007669"/>
    <property type="project" value="TreeGrafter"/>
</dbReference>
<comment type="caution">
    <text evidence="5">The sequence shown here is derived from an EMBL/GenBank/DDBJ whole genome shotgun (WGS) entry which is preliminary data.</text>
</comment>
<dbReference type="RefSeq" id="WP_034311393.1">
    <property type="nucleotide sequence ID" value="NZ_JFBM01000012.1"/>
</dbReference>
<feature type="active site" description="Tele-AMP-histidine intermediate" evidence="1">
    <location>
        <position position="104"/>
    </location>
</feature>
<dbReference type="Pfam" id="PF01230">
    <property type="entry name" value="HIT"/>
    <property type="match status" value="1"/>
</dbReference>
<dbReference type="PRINTS" id="PR00332">
    <property type="entry name" value="HISTRIAD"/>
</dbReference>
<dbReference type="InterPro" id="IPR019808">
    <property type="entry name" value="Histidine_triad_CS"/>
</dbReference>
<dbReference type="PANTHER" id="PTHR46648:SF1">
    <property type="entry name" value="ADENOSINE 5'-MONOPHOSPHORAMIDASE HNT1"/>
    <property type="match status" value="1"/>
</dbReference>
<organism evidence="5 6">
    <name type="scientific">Amycolatopsis lurida NRRL 2430</name>
    <dbReference type="NCBI Taxonomy" id="1460371"/>
    <lineage>
        <taxon>Bacteria</taxon>
        <taxon>Bacillati</taxon>
        <taxon>Actinomycetota</taxon>
        <taxon>Actinomycetes</taxon>
        <taxon>Pseudonocardiales</taxon>
        <taxon>Pseudonocardiaceae</taxon>
        <taxon>Amycolatopsis</taxon>
    </lineage>
</organism>
<dbReference type="Proteomes" id="UP000256220">
    <property type="component" value="Unassembled WGS sequence"/>
</dbReference>
<protein>
    <recommendedName>
        <fullName evidence="4">HIT domain-containing protein</fullName>
    </recommendedName>
</protein>
<evidence type="ECO:0000256" key="2">
    <source>
        <dbReference type="PIRSR" id="PIRSR601310-3"/>
    </source>
</evidence>
<reference evidence="5 6" key="1">
    <citation type="journal article" date="2014" name="Genome Announc.">
        <title>Draft Genome Sequence of Amycolatopsis lurida NRRL 2430, Producer of the Glycopeptide Family Antibiotic Ristocetin.</title>
        <authorList>
            <person name="Kwun M.J."/>
            <person name="Hong H.J."/>
        </authorList>
    </citation>
    <scope>NUCLEOTIDE SEQUENCE [LARGE SCALE GENOMIC DNA]</scope>
    <source>
        <strain evidence="5 6">NRRL 2430</strain>
    </source>
</reference>
<dbReference type="InterPro" id="IPR036265">
    <property type="entry name" value="HIT-like_sf"/>
</dbReference>
<feature type="domain" description="HIT" evidence="4">
    <location>
        <begin position="9"/>
        <end position="117"/>
    </location>
</feature>
<dbReference type="AlphaFoldDB" id="A0A2P2FUA9"/>
<evidence type="ECO:0000256" key="1">
    <source>
        <dbReference type="PIRSR" id="PIRSR601310-1"/>
    </source>
</evidence>
<keyword evidence="6" id="KW-1185">Reference proteome</keyword>
<dbReference type="PROSITE" id="PS00892">
    <property type="entry name" value="HIT_1"/>
    <property type="match status" value="1"/>
</dbReference>